<dbReference type="Pfam" id="PF04093">
    <property type="entry name" value="MreD"/>
    <property type="match status" value="1"/>
</dbReference>
<keyword evidence="12" id="KW-1185">Reference proteome</keyword>
<gene>
    <name evidence="10" type="ORF">NCTC12413_01283</name>
    <name evidence="9" type="ORF">SAR03_11080</name>
</gene>
<dbReference type="GeneID" id="97287562"/>
<evidence type="ECO:0000313" key="11">
    <source>
        <dbReference type="Proteomes" id="UP000254956"/>
    </source>
</evidence>
<evidence type="ECO:0000256" key="7">
    <source>
        <dbReference type="ARBA" id="ARBA00023136"/>
    </source>
</evidence>
<comment type="similarity">
    <text evidence="2">Belongs to the MreD family.</text>
</comment>
<organism evidence="10 11">
    <name type="scientific">Staphylococcus arlettae</name>
    <dbReference type="NCBI Taxonomy" id="29378"/>
    <lineage>
        <taxon>Bacteria</taxon>
        <taxon>Bacillati</taxon>
        <taxon>Bacillota</taxon>
        <taxon>Bacilli</taxon>
        <taxon>Bacillales</taxon>
        <taxon>Staphylococcaceae</taxon>
        <taxon>Staphylococcus</taxon>
    </lineage>
</organism>
<keyword evidence="7 8" id="KW-0472">Membrane</keyword>
<keyword evidence="4 8" id="KW-0812">Transmembrane</keyword>
<accession>A0A2T7BX02</accession>
<feature type="transmembrane region" description="Helical" evidence="8">
    <location>
        <begin position="6"/>
        <end position="28"/>
    </location>
</feature>
<proteinExistence type="inferred from homology"/>
<dbReference type="GO" id="GO:0008360">
    <property type="term" value="P:regulation of cell shape"/>
    <property type="evidence" value="ECO:0007669"/>
    <property type="project" value="UniProtKB-KW"/>
</dbReference>
<name>A0A2T7BX02_9STAP</name>
<feature type="transmembrane region" description="Helical" evidence="8">
    <location>
        <begin position="69"/>
        <end position="92"/>
    </location>
</feature>
<dbReference type="EMBL" id="BKAV01000007">
    <property type="protein sequence ID" value="GEQ00071.1"/>
    <property type="molecule type" value="Genomic_DNA"/>
</dbReference>
<dbReference type="Proteomes" id="UP000254956">
    <property type="component" value="Unassembled WGS sequence"/>
</dbReference>
<sequence>MRALYYFLIGVVLFYIDTIVGLLIPMQIGSKAIIFVPHLTLMYILIVCIYRSFGVALVLAIVFGLVSDLYFGAFYGLYLFGYILLVVVMDFFFKVFYRDKEMLFIIIIVNTIAIEIYAAIMYGAIGLIQFDLIDFLAFRLVPTLILNIVLLIILFPITTKFFEKLQLKIDSKKR</sequence>
<dbReference type="Proteomes" id="UP000321598">
    <property type="component" value="Unassembled WGS sequence"/>
</dbReference>
<dbReference type="STRING" id="1212545.SARL_08579"/>
<feature type="transmembrane region" description="Helical" evidence="8">
    <location>
        <begin position="40"/>
        <end position="63"/>
    </location>
</feature>
<feature type="transmembrane region" description="Helical" evidence="8">
    <location>
        <begin position="104"/>
        <end position="130"/>
    </location>
</feature>
<dbReference type="OrthoDB" id="2418071at2"/>
<evidence type="ECO:0000256" key="2">
    <source>
        <dbReference type="ARBA" id="ARBA00007776"/>
    </source>
</evidence>
<protein>
    <submittedName>
        <fullName evidence="10">Cell-shape determining protein</fullName>
    </submittedName>
    <submittedName>
        <fullName evidence="9">Rod shape-determining protein MreD</fullName>
    </submittedName>
</protein>
<dbReference type="InterPro" id="IPR007227">
    <property type="entry name" value="Cell_shape_determining_MreD"/>
</dbReference>
<reference evidence="10 11" key="1">
    <citation type="submission" date="2018-06" db="EMBL/GenBank/DDBJ databases">
        <authorList>
            <consortium name="Pathogen Informatics"/>
            <person name="Doyle S."/>
        </authorList>
    </citation>
    <scope>NUCLEOTIDE SEQUENCE [LARGE SCALE GENOMIC DNA]</scope>
    <source>
        <strain evidence="10 11">NCTC12413</strain>
    </source>
</reference>
<keyword evidence="5" id="KW-0133">Cell shape</keyword>
<evidence type="ECO:0000256" key="3">
    <source>
        <dbReference type="ARBA" id="ARBA00022475"/>
    </source>
</evidence>
<comment type="subcellular location">
    <subcellularLocation>
        <location evidence="1">Cell membrane</location>
        <topology evidence="1">Multi-pass membrane protein</topology>
    </subcellularLocation>
</comment>
<keyword evidence="6 8" id="KW-1133">Transmembrane helix</keyword>
<evidence type="ECO:0000256" key="8">
    <source>
        <dbReference type="SAM" id="Phobius"/>
    </source>
</evidence>
<dbReference type="RefSeq" id="WP_002510435.1">
    <property type="nucleotide sequence ID" value="NZ_AP019698.1"/>
</dbReference>
<dbReference type="AlphaFoldDB" id="A0A2T7BX02"/>
<evidence type="ECO:0000313" key="10">
    <source>
        <dbReference type="EMBL" id="SUJ18532.1"/>
    </source>
</evidence>
<evidence type="ECO:0000256" key="1">
    <source>
        <dbReference type="ARBA" id="ARBA00004651"/>
    </source>
</evidence>
<evidence type="ECO:0000256" key="5">
    <source>
        <dbReference type="ARBA" id="ARBA00022960"/>
    </source>
</evidence>
<evidence type="ECO:0000256" key="4">
    <source>
        <dbReference type="ARBA" id="ARBA00022692"/>
    </source>
</evidence>
<evidence type="ECO:0000256" key="6">
    <source>
        <dbReference type="ARBA" id="ARBA00022989"/>
    </source>
</evidence>
<dbReference type="GO" id="GO:0005886">
    <property type="term" value="C:plasma membrane"/>
    <property type="evidence" value="ECO:0007669"/>
    <property type="project" value="UniProtKB-SubCell"/>
</dbReference>
<dbReference type="NCBIfam" id="TIGR03426">
    <property type="entry name" value="shape_MreD"/>
    <property type="match status" value="1"/>
</dbReference>
<dbReference type="EMBL" id="UGZE01000001">
    <property type="protein sequence ID" value="SUJ18532.1"/>
    <property type="molecule type" value="Genomic_DNA"/>
</dbReference>
<evidence type="ECO:0000313" key="12">
    <source>
        <dbReference type="Proteomes" id="UP000321598"/>
    </source>
</evidence>
<feature type="transmembrane region" description="Helical" evidence="8">
    <location>
        <begin position="136"/>
        <end position="158"/>
    </location>
</feature>
<keyword evidence="3" id="KW-1003">Cell membrane</keyword>
<evidence type="ECO:0000313" key="9">
    <source>
        <dbReference type="EMBL" id="GEQ00071.1"/>
    </source>
</evidence>
<reference evidence="9 12" key="2">
    <citation type="submission" date="2019-07" db="EMBL/GenBank/DDBJ databases">
        <title>Whole genome shotgun sequence of Staphylococcus arlettae NBRC 109765.</title>
        <authorList>
            <person name="Hosoyama A."/>
            <person name="Uohara A."/>
            <person name="Ohji S."/>
            <person name="Ichikawa N."/>
        </authorList>
    </citation>
    <scope>NUCLEOTIDE SEQUENCE [LARGE SCALE GENOMIC DNA]</scope>
    <source>
        <strain evidence="9 12">NBRC 109765</strain>
    </source>
</reference>